<protein>
    <submittedName>
        <fullName evidence="1">DNA polymerase III subunit beta</fullName>
    </submittedName>
</protein>
<dbReference type="InterPro" id="IPR046938">
    <property type="entry name" value="DNA_clamp_sf"/>
</dbReference>
<accession>A0A4R8T002</accession>
<organism evidence="1 2">
    <name type="scientific">Mycobacteroides salmoniphilum</name>
    <dbReference type="NCBI Taxonomy" id="404941"/>
    <lineage>
        <taxon>Bacteria</taxon>
        <taxon>Bacillati</taxon>
        <taxon>Actinomycetota</taxon>
        <taxon>Actinomycetes</taxon>
        <taxon>Mycobacteriales</taxon>
        <taxon>Mycobacteriaceae</taxon>
        <taxon>Mycobacteroides</taxon>
    </lineage>
</organism>
<comment type="caution">
    <text evidence="1">The sequence shown here is derived from an EMBL/GenBank/DDBJ whole genome shotgun (WGS) entry which is preliminary data.</text>
</comment>
<evidence type="ECO:0000313" key="1">
    <source>
        <dbReference type="EMBL" id="TEA09183.1"/>
    </source>
</evidence>
<gene>
    <name evidence="1" type="ORF">CCUG60884_00173</name>
</gene>
<dbReference type="Proteomes" id="UP000294604">
    <property type="component" value="Unassembled WGS sequence"/>
</dbReference>
<dbReference type="SUPFAM" id="SSF55979">
    <property type="entry name" value="DNA clamp"/>
    <property type="match status" value="1"/>
</dbReference>
<name>A0A4R8T002_9MYCO</name>
<dbReference type="EMBL" id="PECL01000002">
    <property type="protein sequence ID" value="TEA09183.1"/>
    <property type="molecule type" value="Genomic_DNA"/>
</dbReference>
<dbReference type="AlphaFoldDB" id="A0A4R8T002"/>
<proteinExistence type="predicted"/>
<sequence length="236" mass="25985">MTTAILDRAISPVVESEGDGAPPLNQLKAKALFTAISDALVFSAPATMMLPVLNAVKIEAVEGHLVAVATDRFVLGASRVEYRGEPFEALIHGDDARRLVKIAKTAKKDEREVTIDVEKPTQGPVTLTFRFTSGEALTLTGLDLQFVKWRQMIVADEQLMGTVVGTRYASPYMARFAKVRPDERRLMDVYPTQVENGQPGRTAIRIGEDFCGLIMPVRSEGQRYELSTWVQSQGVC</sequence>
<dbReference type="Gene3D" id="3.10.150.10">
    <property type="entry name" value="DNA Polymerase III, subunit A, domain 2"/>
    <property type="match status" value="1"/>
</dbReference>
<evidence type="ECO:0000313" key="2">
    <source>
        <dbReference type="Proteomes" id="UP000294604"/>
    </source>
</evidence>
<dbReference type="RefSeq" id="WP_134080845.1">
    <property type="nucleotide sequence ID" value="NZ_PECL01000002.1"/>
</dbReference>
<reference evidence="1 2" key="1">
    <citation type="journal article" date="2019" name="Sci. Rep.">
        <title>Extended insight into the Mycobacterium chelonae-abscessus complex through whole genome sequencing of Mycobacterium salmoniphilum outbreak and Mycobacterium salmoniphilum-like strains.</title>
        <authorList>
            <person name="Behra P.R.K."/>
            <person name="Das S."/>
            <person name="Pettersson B.M.F."/>
            <person name="Shirreff L."/>
            <person name="DuCote T."/>
            <person name="Jacobsson K.G."/>
            <person name="Ennis D.G."/>
            <person name="Kirsebom L.A."/>
        </authorList>
    </citation>
    <scope>NUCLEOTIDE SEQUENCE [LARGE SCALE GENOMIC DNA]</scope>
    <source>
        <strain evidence="1 2">CCUG 60884</strain>
    </source>
</reference>